<dbReference type="STRING" id="29845.A0A1V6S553"/>
<sequence>MPEEELKEGAQYGALPFDYYVTEHWPEGVKESPQQWEQLAWKYQELSLIDRFGYHDRARLVLAQIDSPNFTNEQIEILSIHQSIDERNICANEEGTMQTVWLRTCYDKNLCEKYEDMKAEGMIDAEIGPNRYLDDSNRYAFDDGTLDHWRQVLVRVPGITDFMGIDNESGVLKYRSCQNDDEIRAQCEELEDEEDRTLALKELEFQVVVYLLDREAIETGLIKMLWLDEHGNSAWENRVEPSTVEPLAVAFLGASQLSEMSGGSSGRGSLIRQ</sequence>
<gene>
    <name evidence="1" type="ORF">PENVUL_c008G08215</name>
</gene>
<proteinExistence type="predicted"/>
<comment type="caution">
    <text evidence="1">The sequence shown here is derived from an EMBL/GenBank/DDBJ whole genome shotgun (WGS) entry which is preliminary data.</text>
</comment>
<reference evidence="2" key="1">
    <citation type="journal article" date="2017" name="Nat. Microbiol.">
        <title>Global analysis of biosynthetic gene clusters reveals vast potential of secondary metabolite production in Penicillium species.</title>
        <authorList>
            <person name="Nielsen J.C."/>
            <person name="Grijseels S."/>
            <person name="Prigent S."/>
            <person name="Ji B."/>
            <person name="Dainat J."/>
            <person name="Nielsen K.F."/>
            <person name="Frisvad J.C."/>
            <person name="Workman M."/>
            <person name="Nielsen J."/>
        </authorList>
    </citation>
    <scope>NUCLEOTIDE SEQUENCE [LARGE SCALE GENOMIC DNA]</scope>
    <source>
        <strain evidence="2">IBT 29486</strain>
    </source>
</reference>
<organism evidence="1 2">
    <name type="scientific">Penicillium vulpinum</name>
    <dbReference type="NCBI Taxonomy" id="29845"/>
    <lineage>
        <taxon>Eukaryota</taxon>
        <taxon>Fungi</taxon>
        <taxon>Dikarya</taxon>
        <taxon>Ascomycota</taxon>
        <taxon>Pezizomycotina</taxon>
        <taxon>Eurotiomycetes</taxon>
        <taxon>Eurotiomycetidae</taxon>
        <taxon>Eurotiales</taxon>
        <taxon>Aspergillaceae</taxon>
        <taxon>Penicillium</taxon>
    </lineage>
</organism>
<protein>
    <submittedName>
        <fullName evidence="1">Uncharacterized protein</fullName>
    </submittedName>
</protein>
<dbReference type="AlphaFoldDB" id="A0A1V6S553"/>
<evidence type="ECO:0000313" key="2">
    <source>
        <dbReference type="Proteomes" id="UP000191518"/>
    </source>
</evidence>
<keyword evidence="2" id="KW-1185">Reference proteome</keyword>
<accession>A0A1V6S553</accession>
<dbReference type="OrthoDB" id="4364812at2759"/>
<dbReference type="EMBL" id="MDYP01000008">
    <property type="protein sequence ID" value="OQE08849.1"/>
    <property type="molecule type" value="Genomic_DNA"/>
</dbReference>
<dbReference type="Proteomes" id="UP000191518">
    <property type="component" value="Unassembled WGS sequence"/>
</dbReference>
<name>A0A1V6S553_9EURO</name>
<evidence type="ECO:0000313" key="1">
    <source>
        <dbReference type="EMBL" id="OQE08849.1"/>
    </source>
</evidence>